<dbReference type="GeneID" id="113689564"/>
<gene>
    <name evidence="2" type="primary">LOC113689564</name>
</gene>
<accession>A0A6P6SBA9</accession>
<dbReference type="OrthoDB" id="1938246at2759"/>
<dbReference type="AlphaFoldDB" id="A0A6P6SBA9"/>
<name>A0A6P6SBA9_COFAR</name>
<proteinExistence type="predicted"/>
<reference evidence="2" key="2">
    <citation type="submission" date="2025-08" db="UniProtKB">
        <authorList>
            <consortium name="RefSeq"/>
        </authorList>
    </citation>
    <scope>IDENTIFICATION</scope>
    <source>
        <tissue evidence="2">Leaves</tissue>
    </source>
</reference>
<sequence>MPKEAQTQLHGMLGVQEDDGKGVYLGLPYMIGRSKNEIFDFVKERVWKKLQEWKEKALSQAGREVLIKAVVQAIPTYVMSCYKLTKTLCDDIKALIRNFWWGQRGTEKKMCWVRWNKLCQPKSEGGLGFRDMEAFNLALLAKQGWRLIKDPESLAARVLKTKYFGRTNFLNAKLRSNPSYLLRSLLEGRRLLNKGIVWRVGNGTDIKVWDDPWISCPPSFRVSQHAKMLWPDARVCDLFDNHSGGWRMDLLSALFLNHEIQSTPHGGLRMS</sequence>
<evidence type="ECO:0000313" key="2">
    <source>
        <dbReference type="RefSeq" id="XP_027063126.1"/>
    </source>
</evidence>
<dbReference type="Proteomes" id="UP001652660">
    <property type="component" value="Chromosome 5e"/>
</dbReference>
<organism evidence="1 2">
    <name type="scientific">Coffea arabica</name>
    <name type="common">Arabian coffee</name>
    <dbReference type="NCBI Taxonomy" id="13443"/>
    <lineage>
        <taxon>Eukaryota</taxon>
        <taxon>Viridiplantae</taxon>
        <taxon>Streptophyta</taxon>
        <taxon>Embryophyta</taxon>
        <taxon>Tracheophyta</taxon>
        <taxon>Spermatophyta</taxon>
        <taxon>Magnoliopsida</taxon>
        <taxon>eudicotyledons</taxon>
        <taxon>Gunneridae</taxon>
        <taxon>Pentapetalae</taxon>
        <taxon>asterids</taxon>
        <taxon>lamiids</taxon>
        <taxon>Gentianales</taxon>
        <taxon>Rubiaceae</taxon>
        <taxon>Ixoroideae</taxon>
        <taxon>Gardenieae complex</taxon>
        <taxon>Bertiereae - Coffeeae clade</taxon>
        <taxon>Coffeeae</taxon>
        <taxon>Coffea</taxon>
    </lineage>
</organism>
<reference evidence="1" key="1">
    <citation type="journal article" date="2025" name="Foods">
        <title>Unveiling the Microbial Signatures of Arabica Coffee Cherries: Insights into Ripeness Specific Diversity, Functional Traits, and Implications for Quality and Safety.</title>
        <authorList>
            <consortium name="RefSeq"/>
            <person name="Tenea G.N."/>
            <person name="Cifuentes V."/>
            <person name="Reyes P."/>
            <person name="Cevallos-Vallejos M."/>
        </authorList>
    </citation>
    <scope>NUCLEOTIDE SEQUENCE [LARGE SCALE GENOMIC DNA]</scope>
</reference>
<protein>
    <submittedName>
        <fullName evidence="2">Uncharacterized mitochondrial protein AtMg00310</fullName>
    </submittedName>
</protein>
<evidence type="ECO:0000313" key="1">
    <source>
        <dbReference type="Proteomes" id="UP001652660"/>
    </source>
</evidence>
<dbReference type="RefSeq" id="XP_027063126.1">
    <property type="nucleotide sequence ID" value="XM_027207325.1"/>
</dbReference>
<keyword evidence="1" id="KW-1185">Reference proteome</keyword>
<dbReference type="PANTHER" id="PTHR33116:SF86">
    <property type="entry name" value="REVERSE TRANSCRIPTASE DOMAIN-CONTAINING PROTEIN"/>
    <property type="match status" value="1"/>
</dbReference>
<dbReference type="PANTHER" id="PTHR33116">
    <property type="entry name" value="REVERSE TRANSCRIPTASE ZINC-BINDING DOMAIN-CONTAINING PROTEIN-RELATED-RELATED"/>
    <property type="match status" value="1"/>
</dbReference>